<accession>A0A1A6HPL4</accession>
<dbReference type="AlphaFoldDB" id="A0A1A6HPL4"/>
<comment type="caution">
    <text evidence="1">The sequence shown here is derived from an EMBL/GenBank/DDBJ whole genome shotgun (WGS) entry which is preliminary data.</text>
</comment>
<protein>
    <submittedName>
        <fullName evidence="1">Uncharacterized protein</fullName>
    </submittedName>
</protein>
<name>A0A1A6HPL4_NEOLE</name>
<dbReference type="EMBL" id="LZPO01017433">
    <property type="protein sequence ID" value="OBS80196.1"/>
    <property type="molecule type" value="Genomic_DNA"/>
</dbReference>
<feature type="non-terminal residue" evidence="1">
    <location>
        <position position="27"/>
    </location>
</feature>
<organism evidence="1 2">
    <name type="scientific">Neotoma lepida</name>
    <name type="common">Desert woodrat</name>
    <dbReference type="NCBI Taxonomy" id="56216"/>
    <lineage>
        <taxon>Eukaryota</taxon>
        <taxon>Metazoa</taxon>
        <taxon>Chordata</taxon>
        <taxon>Craniata</taxon>
        <taxon>Vertebrata</taxon>
        <taxon>Euteleostomi</taxon>
        <taxon>Mammalia</taxon>
        <taxon>Eutheria</taxon>
        <taxon>Euarchontoglires</taxon>
        <taxon>Glires</taxon>
        <taxon>Rodentia</taxon>
        <taxon>Myomorpha</taxon>
        <taxon>Muroidea</taxon>
        <taxon>Cricetidae</taxon>
        <taxon>Neotominae</taxon>
        <taxon>Neotoma</taxon>
    </lineage>
</organism>
<keyword evidence="2" id="KW-1185">Reference proteome</keyword>
<sequence>MRPWNIYNSSRTLPLMTACLTLLRVGA</sequence>
<evidence type="ECO:0000313" key="1">
    <source>
        <dbReference type="EMBL" id="OBS80196.1"/>
    </source>
</evidence>
<dbReference type="Proteomes" id="UP000092124">
    <property type="component" value="Unassembled WGS sequence"/>
</dbReference>
<proteinExistence type="predicted"/>
<evidence type="ECO:0000313" key="2">
    <source>
        <dbReference type="Proteomes" id="UP000092124"/>
    </source>
</evidence>
<reference evidence="1 2" key="1">
    <citation type="submission" date="2016-06" db="EMBL/GenBank/DDBJ databases">
        <title>The Draft Genome Sequence and Annotation of the Desert Woodrat Neotoma lepida.</title>
        <authorList>
            <person name="Campbell M."/>
            <person name="Oakeson K.F."/>
            <person name="Yandell M."/>
            <person name="Halpert J.R."/>
            <person name="Dearing D."/>
        </authorList>
    </citation>
    <scope>NUCLEOTIDE SEQUENCE [LARGE SCALE GENOMIC DNA]</scope>
    <source>
        <strain evidence="1">417</strain>
        <tissue evidence="1">Liver</tissue>
    </source>
</reference>
<gene>
    <name evidence="1" type="ORF">A6R68_21599</name>
</gene>